<dbReference type="EMBL" id="DXCH01000097">
    <property type="protein sequence ID" value="HIZ07005.1"/>
    <property type="molecule type" value="Genomic_DNA"/>
</dbReference>
<dbReference type="GO" id="GO:0000976">
    <property type="term" value="F:transcription cis-regulatory region binding"/>
    <property type="evidence" value="ECO:0007669"/>
    <property type="project" value="TreeGrafter"/>
</dbReference>
<dbReference type="PANTHER" id="PTHR30126">
    <property type="entry name" value="HTH-TYPE TRANSCRIPTIONAL REGULATOR"/>
    <property type="match status" value="1"/>
</dbReference>
<comment type="similarity">
    <text evidence="1">Belongs to the LysR transcriptional regulatory family.</text>
</comment>
<dbReference type="PANTHER" id="PTHR30126:SF40">
    <property type="entry name" value="HTH-TYPE TRANSCRIPTIONAL REGULATOR GLTR"/>
    <property type="match status" value="1"/>
</dbReference>
<keyword evidence="2" id="KW-0805">Transcription regulation</keyword>
<proteinExistence type="inferred from homology"/>
<keyword evidence="3" id="KW-0238">DNA-binding</keyword>
<dbReference type="Pfam" id="PF00126">
    <property type="entry name" value="HTH_1"/>
    <property type="match status" value="1"/>
</dbReference>
<evidence type="ECO:0000256" key="1">
    <source>
        <dbReference type="ARBA" id="ARBA00009437"/>
    </source>
</evidence>
<reference evidence="6" key="2">
    <citation type="submission" date="2021-04" db="EMBL/GenBank/DDBJ databases">
        <authorList>
            <person name="Gilroy R."/>
        </authorList>
    </citation>
    <scope>NUCLEOTIDE SEQUENCE</scope>
    <source>
        <strain evidence="6">CHK192-9172</strain>
    </source>
</reference>
<evidence type="ECO:0000256" key="2">
    <source>
        <dbReference type="ARBA" id="ARBA00023015"/>
    </source>
</evidence>
<dbReference type="InterPro" id="IPR036390">
    <property type="entry name" value="WH_DNA-bd_sf"/>
</dbReference>
<dbReference type="CDD" id="cd05466">
    <property type="entry name" value="PBP2_LTTR_substrate"/>
    <property type="match status" value="1"/>
</dbReference>
<accession>A0A9D2D1X4</accession>
<feature type="domain" description="HTH lysR-type" evidence="5">
    <location>
        <begin position="1"/>
        <end position="58"/>
    </location>
</feature>
<protein>
    <submittedName>
        <fullName evidence="6">LysR family transcriptional regulator</fullName>
    </submittedName>
</protein>
<reference evidence="6" key="1">
    <citation type="journal article" date="2021" name="PeerJ">
        <title>Extensive microbial diversity within the chicken gut microbiome revealed by metagenomics and culture.</title>
        <authorList>
            <person name="Gilroy R."/>
            <person name="Ravi A."/>
            <person name="Getino M."/>
            <person name="Pursley I."/>
            <person name="Horton D.L."/>
            <person name="Alikhan N.F."/>
            <person name="Baker D."/>
            <person name="Gharbi K."/>
            <person name="Hall N."/>
            <person name="Watson M."/>
            <person name="Adriaenssens E.M."/>
            <person name="Foster-Nyarko E."/>
            <person name="Jarju S."/>
            <person name="Secka A."/>
            <person name="Antonio M."/>
            <person name="Oren A."/>
            <person name="Chaudhuri R.R."/>
            <person name="La Ragione R."/>
            <person name="Hildebrand F."/>
            <person name="Pallen M.J."/>
        </authorList>
    </citation>
    <scope>NUCLEOTIDE SEQUENCE</scope>
    <source>
        <strain evidence="6">CHK192-9172</strain>
    </source>
</reference>
<dbReference type="FunFam" id="1.10.10.10:FF:000001">
    <property type="entry name" value="LysR family transcriptional regulator"/>
    <property type="match status" value="1"/>
</dbReference>
<evidence type="ECO:0000313" key="7">
    <source>
        <dbReference type="Proteomes" id="UP000824024"/>
    </source>
</evidence>
<comment type="caution">
    <text evidence="6">The sequence shown here is derived from an EMBL/GenBank/DDBJ whole genome shotgun (WGS) entry which is preliminary data.</text>
</comment>
<dbReference type="SUPFAM" id="SSF46785">
    <property type="entry name" value="Winged helix' DNA-binding domain"/>
    <property type="match status" value="1"/>
</dbReference>
<organism evidence="6 7">
    <name type="scientific">Candidatus Eubacterium avistercoris</name>
    <dbReference type="NCBI Taxonomy" id="2838567"/>
    <lineage>
        <taxon>Bacteria</taxon>
        <taxon>Bacillati</taxon>
        <taxon>Bacillota</taxon>
        <taxon>Clostridia</taxon>
        <taxon>Eubacteriales</taxon>
        <taxon>Eubacteriaceae</taxon>
        <taxon>Eubacterium</taxon>
    </lineage>
</organism>
<keyword evidence="4" id="KW-0804">Transcription</keyword>
<dbReference type="InterPro" id="IPR005119">
    <property type="entry name" value="LysR_subst-bd"/>
</dbReference>
<sequence>MTLNQLEYFLTVAQYSSMTKAANKLYVTHSAISRNISDLENEFKVALFTRENHKLLLTEAGQLLVQHCRKVLDAVEELKAAMQWNSFNQATSLRISLPSLDIHSQILTTISRFQAENPDVSLSFEDLDLDTIEDALANHNLDLAITYSFITDKMNLSSYNYTTCNLFHESMCAVVNLHSPESKMDALDLYATKLKHPLLLANADNHFMEQRIPSSLFSEHRNPHHVKPISLNSIILSVINNTGWACLPECVANRFSGICKILPFKGINTSHYVTMCWRTEPANYMLNKLAEMICQEFHKK</sequence>
<gene>
    <name evidence="6" type="ORF">IAA08_03600</name>
</gene>
<dbReference type="SUPFAM" id="SSF53850">
    <property type="entry name" value="Periplasmic binding protein-like II"/>
    <property type="match status" value="1"/>
</dbReference>
<name>A0A9D2D1X4_9FIRM</name>
<dbReference type="InterPro" id="IPR000847">
    <property type="entry name" value="LysR_HTH_N"/>
</dbReference>
<evidence type="ECO:0000313" key="6">
    <source>
        <dbReference type="EMBL" id="HIZ07005.1"/>
    </source>
</evidence>
<dbReference type="Pfam" id="PF03466">
    <property type="entry name" value="LysR_substrate"/>
    <property type="match status" value="1"/>
</dbReference>
<dbReference type="PRINTS" id="PR00039">
    <property type="entry name" value="HTHLYSR"/>
</dbReference>
<dbReference type="Proteomes" id="UP000824024">
    <property type="component" value="Unassembled WGS sequence"/>
</dbReference>
<dbReference type="Gene3D" id="3.40.190.290">
    <property type="match status" value="1"/>
</dbReference>
<dbReference type="Gene3D" id="1.10.10.10">
    <property type="entry name" value="Winged helix-like DNA-binding domain superfamily/Winged helix DNA-binding domain"/>
    <property type="match status" value="1"/>
</dbReference>
<dbReference type="InterPro" id="IPR036388">
    <property type="entry name" value="WH-like_DNA-bd_sf"/>
</dbReference>
<evidence type="ECO:0000259" key="5">
    <source>
        <dbReference type="PROSITE" id="PS50931"/>
    </source>
</evidence>
<evidence type="ECO:0000256" key="3">
    <source>
        <dbReference type="ARBA" id="ARBA00023125"/>
    </source>
</evidence>
<evidence type="ECO:0000256" key="4">
    <source>
        <dbReference type="ARBA" id="ARBA00023163"/>
    </source>
</evidence>
<dbReference type="AlphaFoldDB" id="A0A9D2D1X4"/>
<dbReference type="GO" id="GO:0003700">
    <property type="term" value="F:DNA-binding transcription factor activity"/>
    <property type="evidence" value="ECO:0007669"/>
    <property type="project" value="InterPro"/>
</dbReference>
<dbReference type="PROSITE" id="PS50931">
    <property type="entry name" value="HTH_LYSR"/>
    <property type="match status" value="1"/>
</dbReference>